<dbReference type="InterPro" id="IPR023213">
    <property type="entry name" value="CAT-like_dom_sf"/>
</dbReference>
<dbReference type="GO" id="GO:0003824">
    <property type="term" value="F:catalytic activity"/>
    <property type="evidence" value="ECO:0007669"/>
    <property type="project" value="InterPro"/>
</dbReference>
<dbReference type="Gene3D" id="3.30.559.10">
    <property type="entry name" value="Chloramphenicol acetyltransferase-like domain"/>
    <property type="match status" value="1"/>
</dbReference>
<feature type="non-terminal residue" evidence="2">
    <location>
        <position position="1"/>
    </location>
</feature>
<name>A0AA41L8W8_9BURK</name>
<sequence>QAPPLSLAQQRLWFLAQLDAAAGAAYHLPAALRLRGALDLPALRATLDRLVARHESLRTTFVERDGAPVQAIAAAGHGFALSLHDLRALPGHEQDAAVARLRADEAAQAFDLAAGPLVRGRLLQLADDEHVLLLTQHHIISDGWSIGI</sequence>
<feature type="non-terminal residue" evidence="2">
    <location>
        <position position="148"/>
    </location>
</feature>
<evidence type="ECO:0000259" key="1">
    <source>
        <dbReference type="Pfam" id="PF00668"/>
    </source>
</evidence>
<feature type="domain" description="Condensation" evidence="1">
    <location>
        <begin position="4"/>
        <end position="148"/>
    </location>
</feature>
<dbReference type="PANTHER" id="PTHR45398">
    <property type="match status" value="1"/>
</dbReference>
<dbReference type="AlphaFoldDB" id="A0AA41L8W8"/>
<protein>
    <submittedName>
        <fullName evidence="2">Non-ribosomal peptide synthetase</fullName>
    </submittedName>
</protein>
<comment type="caution">
    <text evidence="2">The sequence shown here is derived from an EMBL/GenBank/DDBJ whole genome shotgun (WGS) entry which is preliminary data.</text>
</comment>
<evidence type="ECO:0000313" key="2">
    <source>
        <dbReference type="EMBL" id="MBV6325782.1"/>
    </source>
</evidence>
<organism evidence="2 3">
    <name type="scientific">Duganella violaceipulchra</name>
    <dbReference type="NCBI Taxonomy" id="2849652"/>
    <lineage>
        <taxon>Bacteria</taxon>
        <taxon>Pseudomonadati</taxon>
        <taxon>Pseudomonadota</taxon>
        <taxon>Betaproteobacteria</taxon>
        <taxon>Burkholderiales</taxon>
        <taxon>Oxalobacteraceae</taxon>
        <taxon>Telluria group</taxon>
        <taxon>Duganella</taxon>
    </lineage>
</organism>
<dbReference type="SUPFAM" id="SSF52777">
    <property type="entry name" value="CoA-dependent acyltransferases"/>
    <property type="match status" value="1"/>
</dbReference>
<dbReference type="PANTHER" id="PTHR45398:SF1">
    <property type="entry name" value="ENZYME, PUTATIVE (JCVI)-RELATED"/>
    <property type="match status" value="1"/>
</dbReference>
<proteinExistence type="predicted"/>
<gene>
    <name evidence="2" type="ORF">KVP70_33300</name>
</gene>
<evidence type="ECO:0000313" key="3">
    <source>
        <dbReference type="Proteomes" id="UP001155901"/>
    </source>
</evidence>
<accession>A0AA41L8W8</accession>
<dbReference type="Proteomes" id="UP001155901">
    <property type="component" value="Unassembled WGS sequence"/>
</dbReference>
<dbReference type="Pfam" id="PF00668">
    <property type="entry name" value="Condensation"/>
    <property type="match status" value="1"/>
</dbReference>
<reference evidence="2" key="1">
    <citation type="submission" date="2021-07" db="EMBL/GenBank/DDBJ databases">
        <title>Characterization of violacein-producing bacteria and related species.</title>
        <authorList>
            <person name="Wilson H.S."/>
            <person name="De Leon M.E."/>
        </authorList>
    </citation>
    <scope>NUCLEOTIDE SEQUENCE</scope>
    <source>
        <strain evidence="2">HSC-15S17</strain>
    </source>
</reference>
<dbReference type="EMBL" id="JAHTGR010000128">
    <property type="protein sequence ID" value="MBV6325782.1"/>
    <property type="molecule type" value="Genomic_DNA"/>
</dbReference>
<dbReference type="RefSeq" id="WP_229225269.1">
    <property type="nucleotide sequence ID" value="NZ_JAHTGR010000128.1"/>
</dbReference>
<dbReference type="InterPro" id="IPR001242">
    <property type="entry name" value="Condensation_dom"/>
</dbReference>